<evidence type="ECO:0000313" key="17">
    <source>
        <dbReference type="EMBL" id="EGY52658.1"/>
    </source>
</evidence>
<keyword evidence="8 17" id="KW-0418">Kinase</keyword>
<dbReference type="PATRIC" id="fig|1032488.3.peg.1017"/>
<dbReference type="InterPro" id="IPR036890">
    <property type="entry name" value="HATPase_C_sf"/>
</dbReference>
<feature type="domain" description="HAMP" evidence="16">
    <location>
        <begin position="302"/>
        <end position="354"/>
    </location>
</feature>
<comment type="catalytic activity">
    <reaction evidence="1">
        <text>ATP + protein L-histidine = ADP + protein N-phospho-L-histidine.</text>
        <dbReference type="EC" id="2.7.13.3"/>
    </reaction>
</comment>
<evidence type="ECO:0000256" key="8">
    <source>
        <dbReference type="ARBA" id="ARBA00022777"/>
    </source>
</evidence>
<dbReference type="Gene3D" id="1.10.287.130">
    <property type="match status" value="1"/>
</dbReference>
<dbReference type="GO" id="GO:0005524">
    <property type="term" value="F:ATP binding"/>
    <property type="evidence" value="ECO:0007669"/>
    <property type="project" value="UniProtKB-KW"/>
</dbReference>
<evidence type="ECO:0000256" key="12">
    <source>
        <dbReference type="ARBA" id="ARBA00023136"/>
    </source>
</evidence>
<keyword evidence="12 13" id="KW-0472">Membrane</keyword>
<evidence type="ECO:0000256" key="13">
    <source>
        <dbReference type="SAM" id="Phobius"/>
    </source>
</evidence>
<keyword evidence="18" id="KW-1185">Reference proteome</keyword>
<evidence type="ECO:0000256" key="7">
    <source>
        <dbReference type="ARBA" id="ARBA00022741"/>
    </source>
</evidence>
<gene>
    <name evidence="17" type="ORF">HMPREF9371_1082</name>
</gene>
<dbReference type="Pfam" id="PF02518">
    <property type="entry name" value="HATPase_c"/>
    <property type="match status" value="1"/>
</dbReference>
<dbReference type="PANTHER" id="PTHR42878">
    <property type="entry name" value="TWO-COMPONENT HISTIDINE KINASE"/>
    <property type="match status" value="1"/>
</dbReference>
<evidence type="ECO:0000256" key="9">
    <source>
        <dbReference type="ARBA" id="ARBA00022840"/>
    </source>
</evidence>
<dbReference type="GO" id="GO:0000155">
    <property type="term" value="F:phosphorelay sensor kinase activity"/>
    <property type="evidence" value="ECO:0007669"/>
    <property type="project" value="InterPro"/>
</dbReference>
<keyword evidence="10 13" id="KW-1133">Transmembrane helix</keyword>
<dbReference type="EC" id="2.7.13.3" evidence="3"/>
<dbReference type="SMART" id="SM00387">
    <property type="entry name" value="HATPase_c"/>
    <property type="match status" value="1"/>
</dbReference>
<dbReference type="InterPro" id="IPR050351">
    <property type="entry name" value="BphY/WalK/GraS-like"/>
</dbReference>
<keyword evidence="9" id="KW-0067">ATP-binding</keyword>
<evidence type="ECO:0000256" key="10">
    <source>
        <dbReference type="ARBA" id="ARBA00022989"/>
    </source>
</evidence>
<dbReference type="Gene3D" id="3.30.565.10">
    <property type="entry name" value="Histidine kinase-like ATPase, C-terminal domain"/>
    <property type="match status" value="1"/>
</dbReference>
<name>G4CHJ3_9NEIS</name>
<evidence type="ECO:0000256" key="3">
    <source>
        <dbReference type="ARBA" id="ARBA00012438"/>
    </source>
</evidence>
<dbReference type="Pfam" id="PF00672">
    <property type="entry name" value="HAMP"/>
    <property type="match status" value="1"/>
</dbReference>
<keyword evidence="11" id="KW-0902">Two-component regulatory system</keyword>
<sequence>MAEKMRRFLMVVAVLGTLALYVLALATGHGSKLSQYFWWVLGLSGLLLLSLLSVLLVQLWKLWRNRRKRVFGSQIATRLALMFMLVAVLPGLFLFGVSAQFISHSINSWFGNETEEALARSLSLSKSALDLSLDTSVRRAGSIQVALIGEMSLQQDARAALQYVDKEQAFSQLALYDAATRELAAEFRRQSDLMPPRLSQEVLAAIRQNGSVRNLESIRNVLYAQGWLALPEIHGQRYVLFFRQPVPEQVADDVTLIESARARYAEVSYAKEGLQTFFLFTLLVATLLAILLALVIALYFAQRFVAPILALASGARAVAQGDYTQMQKVYRNDELGRLTTLFNHMTAQLDVARSEQEAARHYLECVLSSLTSGVVTLDEAGYLKTCNDSAEQILGQAVSGWMGSDVHAWHKQGIERALVGEVLLTILDTVDADQAVQIPYTSADEARILLGKATRLPEDNGSGTVLVFDDVTALVRAQKEAAWGEVAQRLAHEIRNPLTPIQLSAERLAWKLADKLADKDAAMLVRATDTIVNQVAAMKDMVEAFRNYAKAPKLNLEKLDLHRLIEELLLLYEGAGCTFQANLSNIKADIEADTGAIRQVLHNIFKNAVEAAAEAERPEVQIDTQEEEGKIVLTVLNNGKSFSEHMLHHAFDPYVTDKPSGTGLGLPVVKKIVEEHNGRISLSNRRDGGACVKITLPLLVENDAQQ</sequence>
<dbReference type="HOGENOM" id="CLU_019564_0_0_4"/>
<evidence type="ECO:0000259" key="16">
    <source>
        <dbReference type="PROSITE" id="PS50885"/>
    </source>
</evidence>
<dbReference type="PRINTS" id="PR00344">
    <property type="entry name" value="BCTRLSENSOR"/>
</dbReference>
<evidence type="ECO:0000259" key="14">
    <source>
        <dbReference type="PROSITE" id="PS50109"/>
    </source>
</evidence>
<dbReference type="InterPro" id="IPR036097">
    <property type="entry name" value="HisK_dim/P_sf"/>
</dbReference>
<dbReference type="Gene3D" id="3.30.450.20">
    <property type="entry name" value="PAS domain"/>
    <property type="match status" value="1"/>
</dbReference>
<keyword evidence="4" id="KW-0597">Phosphoprotein</keyword>
<dbReference type="EMBL" id="AGAY01000042">
    <property type="protein sequence ID" value="EGY52658.1"/>
    <property type="molecule type" value="Genomic_DNA"/>
</dbReference>
<comment type="caution">
    <text evidence="17">The sequence shown here is derived from an EMBL/GenBank/DDBJ whole genome shotgun (WGS) entry which is preliminary data.</text>
</comment>
<dbReference type="Gene3D" id="6.10.340.10">
    <property type="match status" value="1"/>
</dbReference>
<dbReference type="PIRSF" id="PIRSF037532">
    <property type="entry name" value="STHK_NtrY"/>
    <property type="match status" value="1"/>
</dbReference>
<dbReference type="PROSITE" id="PS50885">
    <property type="entry name" value="HAMP"/>
    <property type="match status" value="1"/>
</dbReference>
<evidence type="ECO:0000256" key="2">
    <source>
        <dbReference type="ARBA" id="ARBA00004141"/>
    </source>
</evidence>
<dbReference type="AlphaFoldDB" id="G4CHJ3"/>
<dbReference type="InterPro" id="IPR003661">
    <property type="entry name" value="HisK_dim/P_dom"/>
</dbReference>
<evidence type="ECO:0000313" key="18">
    <source>
        <dbReference type="Proteomes" id="UP000003019"/>
    </source>
</evidence>
<comment type="subcellular location">
    <subcellularLocation>
        <location evidence="2">Membrane</location>
        <topology evidence="2">Multi-pass membrane protein</topology>
    </subcellularLocation>
</comment>
<keyword evidence="7" id="KW-0547">Nucleotide-binding</keyword>
<dbReference type="SMART" id="SM00304">
    <property type="entry name" value="HAMP"/>
    <property type="match status" value="1"/>
</dbReference>
<keyword evidence="5 17" id="KW-0808">Transferase</keyword>
<dbReference type="GO" id="GO:0007234">
    <property type="term" value="P:osmosensory signaling via phosphorelay pathway"/>
    <property type="evidence" value="ECO:0007669"/>
    <property type="project" value="TreeGrafter"/>
</dbReference>
<evidence type="ECO:0000256" key="5">
    <source>
        <dbReference type="ARBA" id="ARBA00022679"/>
    </source>
</evidence>
<evidence type="ECO:0000256" key="4">
    <source>
        <dbReference type="ARBA" id="ARBA00022553"/>
    </source>
</evidence>
<dbReference type="PROSITE" id="PS50109">
    <property type="entry name" value="HIS_KIN"/>
    <property type="match status" value="1"/>
</dbReference>
<dbReference type="InterPro" id="IPR005467">
    <property type="entry name" value="His_kinase_dom"/>
</dbReference>
<dbReference type="InterPro" id="IPR003660">
    <property type="entry name" value="HAMP_dom"/>
</dbReference>
<dbReference type="Proteomes" id="UP000003019">
    <property type="component" value="Unassembled WGS sequence"/>
</dbReference>
<dbReference type="CDD" id="cd06225">
    <property type="entry name" value="HAMP"/>
    <property type="match status" value="1"/>
</dbReference>
<dbReference type="InterPro" id="IPR035965">
    <property type="entry name" value="PAS-like_dom_sf"/>
</dbReference>
<dbReference type="SUPFAM" id="SSF47384">
    <property type="entry name" value="Homodimeric domain of signal transducing histidine kinase"/>
    <property type="match status" value="1"/>
</dbReference>
<reference evidence="17 18" key="1">
    <citation type="submission" date="2011-05" db="EMBL/GenBank/DDBJ databases">
        <authorList>
            <person name="Muzny D."/>
            <person name="Qin X."/>
            <person name="Deng J."/>
            <person name="Jiang H."/>
            <person name="Liu Y."/>
            <person name="Qu J."/>
            <person name="Song X.-Z."/>
            <person name="Zhang L."/>
            <person name="Thornton R."/>
            <person name="Coyle M."/>
            <person name="Francisco L."/>
            <person name="Jackson L."/>
            <person name="Javaid M."/>
            <person name="Korchina V."/>
            <person name="Kovar C."/>
            <person name="Mata R."/>
            <person name="Mathew T."/>
            <person name="Ngo R."/>
            <person name="Nguyen L."/>
            <person name="Nguyen N."/>
            <person name="Okwuonu G."/>
            <person name="Ongeri F."/>
            <person name="Pham C."/>
            <person name="Simmons D."/>
            <person name="Wilczek-Boney K."/>
            <person name="Hale W."/>
            <person name="Jakkamsetti A."/>
            <person name="Pham P."/>
            <person name="Ruth R."/>
            <person name="San Lucas F."/>
            <person name="Warren J."/>
            <person name="Zhang J."/>
            <person name="Zhao Z."/>
            <person name="Zhou C."/>
            <person name="Zhu D."/>
            <person name="Lee S."/>
            <person name="Bess C."/>
            <person name="Blankenburg K."/>
            <person name="Forbes L."/>
            <person name="Fu Q."/>
            <person name="Gubbala S."/>
            <person name="Hirani K."/>
            <person name="Jayaseelan J.C."/>
            <person name="Lara F."/>
            <person name="Munidasa M."/>
            <person name="Palculict T."/>
            <person name="Patil S."/>
            <person name="Pu L.-L."/>
            <person name="Saada N."/>
            <person name="Tang L."/>
            <person name="Weissenberger G."/>
            <person name="Zhu Y."/>
            <person name="Hemphill L."/>
            <person name="Shang Y."/>
            <person name="Youmans B."/>
            <person name="Ayvaz T."/>
            <person name="Ross M."/>
            <person name="Santibanez J."/>
            <person name="Aqrawi P."/>
            <person name="Gross S."/>
            <person name="Joshi V."/>
            <person name="Fowler G."/>
            <person name="Nazareth L."/>
            <person name="Reid J."/>
            <person name="Worley K."/>
            <person name="Petrosino J."/>
            <person name="Highlander S."/>
            <person name="Gibbs R."/>
        </authorList>
    </citation>
    <scope>NUCLEOTIDE SEQUENCE [LARGE SCALE GENOMIC DNA]</scope>
    <source>
        <strain evidence="17 18">871</strain>
    </source>
</reference>
<evidence type="ECO:0000259" key="15">
    <source>
        <dbReference type="PROSITE" id="PS50112"/>
    </source>
</evidence>
<accession>G4CHJ3</accession>
<dbReference type="SMART" id="SM00388">
    <property type="entry name" value="HisKA"/>
    <property type="match status" value="1"/>
</dbReference>
<dbReference type="InterPro" id="IPR017232">
    <property type="entry name" value="NtrY"/>
</dbReference>
<dbReference type="InterPro" id="IPR003594">
    <property type="entry name" value="HATPase_dom"/>
</dbReference>
<evidence type="ECO:0000256" key="6">
    <source>
        <dbReference type="ARBA" id="ARBA00022692"/>
    </source>
</evidence>
<dbReference type="SUPFAM" id="SSF158472">
    <property type="entry name" value="HAMP domain-like"/>
    <property type="match status" value="1"/>
</dbReference>
<feature type="domain" description="Histidine kinase" evidence="14">
    <location>
        <begin position="489"/>
        <end position="700"/>
    </location>
</feature>
<dbReference type="SUPFAM" id="SSF55874">
    <property type="entry name" value="ATPase domain of HSP90 chaperone/DNA topoisomerase II/histidine kinase"/>
    <property type="match status" value="1"/>
</dbReference>
<dbReference type="GO" id="GO:0000156">
    <property type="term" value="F:phosphorelay response regulator activity"/>
    <property type="evidence" value="ECO:0007669"/>
    <property type="project" value="TreeGrafter"/>
</dbReference>
<dbReference type="GO" id="GO:0030295">
    <property type="term" value="F:protein kinase activator activity"/>
    <property type="evidence" value="ECO:0007669"/>
    <property type="project" value="TreeGrafter"/>
</dbReference>
<dbReference type="Pfam" id="PF00512">
    <property type="entry name" value="HisKA"/>
    <property type="match status" value="1"/>
</dbReference>
<feature type="domain" description="PAS" evidence="15">
    <location>
        <begin position="359"/>
        <end position="395"/>
    </location>
</feature>
<dbReference type="InterPro" id="IPR000014">
    <property type="entry name" value="PAS"/>
</dbReference>
<feature type="transmembrane region" description="Helical" evidence="13">
    <location>
        <begin position="79"/>
        <end position="102"/>
    </location>
</feature>
<proteinExistence type="predicted"/>
<dbReference type="CDD" id="cd00082">
    <property type="entry name" value="HisKA"/>
    <property type="match status" value="1"/>
</dbReference>
<dbReference type="STRING" id="1032488.HMPREF9371_1082"/>
<organism evidence="17 18">
    <name type="scientific">Neisseria shayeganii 871</name>
    <dbReference type="NCBI Taxonomy" id="1032488"/>
    <lineage>
        <taxon>Bacteria</taxon>
        <taxon>Pseudomonadati</taxon>
        <taxon>Pseudomonadota</taxon>
        <taxon>Betaproteobacteria</taxon>
        <taxon>Neisseriales</taxon>
        <taxon>Neisseriaceae</taxon>
        <taxon>Neisseria</taxon>
    </lineage>
</organism>
<dbReference type="GO" id="GO:0016020">
    <property type="term" value="C:membrane"/>
    <property type="evidence" value="ECO:0007669"/>
    <property type="project" value="UniProtKB-SubCell"/>
</dbReference>
<dbReference type="InterPro" id="IPR004358">
    <property type="entry name" value="Sig_transdc_His_kin-like_C"/>
</dbReference>
<protein>
    <recommendedName>
        <fullName evidence="3">histidine kinase</fullName>
        <ecNumber evidence="3">2.7.13.3</ecNumber>
    </recommendedName>
</protein>
<feature type="transmembrane region" description="Helical" evidence="13">
    <location>
        <begin position="277"/>
        <end position="301"/>
    </location>
</feature>
<keyword evidence="6 13" id="KW-0812">Transmembrane</keyword>
<evidence type="ECO:0000256" key="1">
    <source>
        <dbReference type="ARBA" id="ARBA00000085"/>
    </source>
</evidence>
<feature type="transmembrane region" description="Helical" evidence="13">
    <location>
        <begin position="36"/>
        <end position="59"/>
    </location>
</feature>
<dbReference type="SUPFAM" id="SSF55785">
    <property type="entry name" value="PYP-like sensor domain (PAS domain)"/>
    <property type="match status" value="1"/>
</dbReference>
<dbReference type="PANTHER" id="PTHR42878:SF7">
    <property type="entry name" value="SENSOR HISTIDINE KINASE GLRK"/>
    <property type="match status" value="1"/>
</dbReference>
<dbReference type="PROSITE" id="PS50112">
    <property type="entry name" value="PAS"/>
    <property type="match status" value="1"/>
</dbReference>
<evidence type="ECO:0000256" key="11">
    <source>
        <dbReference type="ARBA" id="ARBA00023012"/>
    </source>
</evidence>